<dbReference type="InterPro" id="IPR050245">
    <property type="entry name" value="PrsA_foldase"/>
</dbReference>
<evidence type="ECO:0000256" key="2">
    <source>
        <dbReference type="ARBA" id="ARBA00013194"/>
    </source>
</evidence>
<dbReference type="GO" id="GO:0003755">
    <property type="term" value="F:peptidyl-prolyl cis-trans isomerase activity"/>
    <property type="evidence" value="ECO:0007669"/>
    <property type="project" value="UniProtKB-KW"/>
</dbReference>
<keyword evidence="6" id="KW-0812">Transmembrane</keyword>
<dbReference type="Pfam" id="PF13623">
    <property type="entry name" value="SurA_N_2"/>
    <property type="match status" value="1"/>
</dbReference>
<dbReference type="Gene3D" id="1.10.8.1040">
    <property type="match status" value="1"/>
</dbReference>
<reference evidence="8 9" key="1">
    <citation type="submission" date="2018-11" db="EMBL/GenBank/DDBJ databases">
        <title>Complete genome sequence of Leptospira kmetyi isolate LS 001/16 from soil sample associated with a leptospirosis patient in Kelantan.</title>
        <authorList>
            <person name="Muhammad Yusoff F."/>
            <person name="Muhammad Yusoff S."/>
            <person name="Ahmad M.N."/>
            <person name="Yusof N.Y."/>
            <person name="Aziah I."/>
        </authorList>
    </citation>
    <scope>NUCLEOTIDE SEQUENCE [LARGE SCALE GENOMIC DNA]</scope>
    <source>
        <strain evidence="8 9">LS 001/16</strain>
    </source>
</reference>
<dbReference type="PANTHER" id="PTHR47245:SF1">
    <property type="entry name" value="FOLDASE PROTEIN PRSA"/>
    <property type="match status" value="1"/>
</dbReference>
<dbReference type="KEGG" id="lkm:EFP84_19190"/>
<evidence type="ECO:0000313" key="9">
    <source>
        <dbReference type="Proteomes" id="UP000276407"/>
    </source>
</evidence>
<dbReference type="InterPro" id="IPR027304">
    <property type="entry name" value="Trigger_fact/SurA_dom_sf"/>
</dbReference>
<evidence type="ECO:0000313" key="8">
    <source>
        <dbReference type="EMBL" id="AYV57760.1"/>
    </source>
</evidence>
<dbReference type="InterPro" id="IPR000297">
    <property type="entry name" value="PPIase_PpiC"/>
</dbReference>
<dbReference type="Proteomes" id="UP000276407">
    <property type="component" value="Chromosome 2"/>
</dbReference>
<keyword evidence="4" id="KW-0697">Rotamase</keyword>
<dbReference type="EMBL" id="CP033615">
    <property type="protein sequence ID" value="AYV57760.1"/>
    <property type="molecule type" value="Genomic_DNA"/>
</dbReference>
<keyword evidence="5 8" id="KW-0413">Isomerase</keyword>
<organism evidence="8 9">
    <name type="scientific">Leptospira kmetyi</name>
    <dbReference type="NCBI Taxonomy" id="408139"/>
    <lineage>
        <taxon>Bacteria</taxon>
        <taxon>Pseudomonadati</taxon>
        <taxon>Spirochaetota</taxon>
        <taxon>Spirochaetia</taxon>
        <taxon>Leptospirales</taxon>
        <taxon>Leptospiraceae</taxon>
        <taxon>Leptospira</taxon>
    </lineage>
</organism>
<keyword evidence="3" id="KW-0732">Signal</keyword>
<protein>
    <recommendedName>
        <fullName evidence="2">peptidylprolyl isomerase</fullName>
        <ecNumber evidence="2">5.2.1.8</ecNumber>
    </recommendedName>
</protein>
<feature type="transmembrane region" description="Helical" evidence="6">
    <location>
        <begin position="12"/>
        <end position="32"/>
    </location>
</feature>
<proteinExistence type="predicted"/>
<dbReference type="AlphaFoldDB" id="A0AAD0XRD3"/>
<dbReference type="PANTHER" id="PTHR47245">
    <property type="entry name" value="PEPTIDYLPROLYL ISOMERASE"/>
    <property type="match status" value="1"/>
</dbReference>
<evidence type="ECO:0000256" key="1">
    <source>
        <dbReference type="ARBA" id="ARBA00000971"/>
    </source>
</evidence>
<keyword evidence="6" id="KW-0472">Membrane</keyword>
<gene>
    <name evidence="8" type="ORF">EFP84_19190</name>
</gene>
<evidence type="ECO:0000256" key="4">
    <source>
        <dbReference type="ARBA" id="ARBA00023110"/>
    </source>
</evidence>
<evidence type="ECO:0000256" key="5">
    <source>
        <dbReference type="ARBA" id="ARBA00023235"/>
    </source>
</evidence>
<dbReference type="EC" id="5.2.1.8" evidence="2"/>
<dbReference type="SUPFAM" id="SSF109998">
    <property type="entry name" value="Triger factor/SurA peptide-binding domain-like"/>
    <property type="match status" value="1"/>
</dbReference>
<evidence type="ECO:0000259" key="7">
    <source>
        <dbReference type="Pfam" id="PF13145"/>
    </source>
</evidence>
<name>A0AAD0XRD3_9LEPT</name>
<dbReference type="RefSeq" id="WP_123180460.1">
    <property type="nucleotide sequence ID" value="NZ_CP033615.1"/>
</dbReference>
<sequence>MFFEKWKEGKPEYFLGAGAVLGFVLAAIGLIYPEREILLSDAIAEVNGNQIQKDEYYRALSGYASDTKSPIDEEVKKRVLNRLIDEELLVQRGLELGYANEDRSIRSKIVSTVIQSILSEQVSKKPNELELRIYFLSNQDKFLNSSRYKILVYAESNEDAAKQLSKAIRDGGSVSSASRVADVPGDFLPLRKLLDYLGSDGVKVLIRLKAGEVSEPILSGGRYLVLKILGIEPGFVPAFSTIKNEVETSYIQEKGNEALREYLDWLRSKSKVTIGDLKD</sequence>
<evidence type="ECO:0000256" key="3">
    <source>
        <dbReference type="ARBA" id="ARBA00022729"/>
    </source>
</evidence>
<evidence type="ECO:0000256" key="6">
    <source>
        <dbReference type="SAM" id="Phobius"/>
    </source>
</evidence>
<feature type="domain" description="PpiC" evidence="7">
    <location>
        <begin position="128"/>
        <end position="243"/>
    </location>
</feature>
<comment type="catalytic activity">
    <reaction evidence="1">
        <text>[protein]-peptidylproline (omega=180) = [protein]-peptidylproline (omega=0)</text>
        <dbReference type="Rhea" id="RHEA:16237"/>
        <dbReference type="Rhea" id="RHEA-COMP:10747"/>
        <dbReference type="Rhea" id="RHEA-COMP:10748"/>
        <dbReference type="ChEBI" id="CHEBI:83833"/>
        <dbReference type="ChEBI" id="CHEBI:83834"/>
        <dbReference type="EC" id="5.2.1.8"/>
    </reaction>
</comment>
<keyword evidence="6" id="KW-1133">Transmembrane helix</keyword>
<accession>A0AAD0XRD3</accession>
<dbReference type="Pfam" id="PF13145">
    <property type="entry name" value="Rotamase_2"/>
    <property type="match status" value="1"/>
</dbReference>